<dbReference type="GO" id="GO:0005829">
    <property type="term" value="C:cytosol"/>
    <property type="evidence" value="ECO:0007669"/>
    <property type="project" value="UniProtKB-SubCell"/>
</dbReference>
<evidence type="ECO:0000256" key="1">
    <source>
        <dbReference type="ARBA" id="ARBA00004514"/>
    </source>
</evidence>
<evidence type="ECO:0000256" key="4">
    <source>
        <dbReference type="ARBA" id="ARBA00022490"/>
    </source>
</evidence>
<accession>A0A9D4UJM6</accession>
<dbReference type="PANTHER" id="PTHR12875:SF0">
    <property type="entry name" value="GOLGI TO ER TRAFFIC PROTEIN 4 HOMOLOG"/>
    <property type="match status" value="1"/>
</dbReference>
<dbReference type="PANTHER" id="PTHR12875">
    <property type="entry name" value="GOLGI TO ER TRAFFIC PROTEIN 4 HOMOLOG"/>
    <property type="match status" value="1"/>
</dbReference>
<keyword evidence="4" id="KW-0963">Cytoplasm</keyword>
<evidence type="ECO:0008006" key="7">
    <source>
        <dbReference type="Google" id="ProtNLM"/>
    </source>
</evidence>
<evidence type="ECO:0000313" key="5">
    <source>
        <dbReference type="EMBL" id="KAI5068942.1"/>
    </source>
</evidence>
<dbReference type="EMBL" id="JABFUD020000015">
    <property type="protein sequence ID" value="KAI5068942.1"/>
    <property type="molecule type" value="Genomic_DNA"/>
</dbReference>
<keyword evidence="6" id="KW-1185">Reference proteome</keyword>
<sequence length="310" mass="35483">MICRMQTLQKLEKSVDAGNYYEAQQMYKTVYARYVAAKNYGAAVDLLQSGASVQLRHAQVTCGVELGNLLVETLGKANMKYDTTVVERIKSVVLSFPRADMSVSDRKSMAKTSEAYLAAKTRVEGFYTFMRAAIRWCIEAGGPRRGPPELHDILAEYMWTQYPELELNKASPHFVRSGQPEKYAKALIEYMNEWDREEMDLTLARSVLLYLTLGNLKDANRLVNEVRRGLGEKNYPNSPLMQFIKYLLLTLERDALPLLHSLRESYKDHLGRDSTLIEYLDAIAEKFYGVQHKNGLQRMLGDFMKMFASE</sequence>
<gene>
    <name evidence="5" type="ORF">GOP47_0015243</name>
</gene>
<dbReference type="FunFam" id="1.25.40.10:FF:000060">
    <property type="entry name" value="Golgi to ER traffic protein 4 homolog"/>
    <property type="match status" value="1"/>
</dbReference>
<evidence type="ECO:0000256" key="2">
    <source>
        <dbReference type="ARBA" id="ARBA00005351"/>
    </source>
</evidence>
<proteinExistence type="inferred from homology"/>
<evidence type="ECO:0000313" key="6">
    <source>
        <dbReference type="Proteomes" id="UP000886520"/>
    </source>
</evidence>
<name>A0A9D4UJM6_ADICA</name>
<keyword evidence="3" id="KW-0813">Transport</keyword>
<dbReference type="InterPro" id="IPR011990">
    <property type="entry name" value="TPR-like_helical_dom_sf"/>
</dbReference>
<protein>
    <recommendedName>
        <fullName evidence="7">Golgi to ER traffic protein 4 homolog</fullName>
    </recommendedName>
</protein>
<reference evidence="5" key="1">
    <citation type="submission" date="2021-01" db="EMBL/GenBank/DDBJ databases">
        <title>Adiantum capillus-veneris genome.</title>
        <authorList>
            <person name="Fang Y."/>
            <person name="Liao Q."/>
        </authorList>
    </citation>
    <scope>NUCLEOTIDE SEQUENCE</scope>
    <source>
        <strain evidence="5">H3</strain>
        <tissue evidence="5">Leaf</tissue>
    </source>
</reference>
<dbReference type="GO" id="GO:0045048">
    <property type="term" value="P:protein insertion into ER membrane"/>
    <property type="evidence" value="ECO:0007669"/>
    <property type="project" value="InterPro"/>
</dbReference>
<organism evidence="5 6">
    <name type="scientific">Adiantum capillus-veneris</name>
    <name type="common">Maidenhair fern</name>
    <dbReference type="NCBI Taxonomy" id="13818"/>
    <lineage>
        <taxon>Eukaryota</taxon>
        <taxon>Viridiplantae</taxon>
        <taxon>Streptophyta</taxon>
        <taxon>Embryophyta</taxon>
        <taxon>Tracheophyta</taxon>
        <taxon>Polypodiopsida</taxon>
        <taxon>Polypodiidae</taxon>
        <taxon>Polypodiales</taxon>
        <taxon>Pteridineae</taxon>
        <taxon>Pteridaceae</taxon>
        <taxon>Vittarioideae</taxon>
        <taxon>Adiantum</taxon>
    </lineage>
</organism>
<dbReference type="Gene3D" id="1.25.40.10">
    <property type="entry name" value="Tetratricopeptide repeat domain"/>
    <property type="match status" value="1"/>
</dbReference>
<dbReference type="InterPro" id="IPR007317">
    <property type="entry name" value="GET4"/>
</dbReference>
<comment type="caution">
    <text evidence="5">The sequence shown here is derived from an EMBL/GenBank/DDBJ whole genome shotgun (WGS) entry which is preliminary data.</text>
</comment>
<dbReference type="Proteomes" id="UP000886520">
    <property type="component" value="Chromosome 15"/>
</dbReference>
<evidence type="ECO:0000256" key="3">
    <source>
        <dbReference type="ARBA" id="ARBA00022448"/>
    </source>
</evidence>
<comment type="subcellular location">
    <subcellularLocation>
        <location evidence="1">Cytoplasm</location>
        <location evidence="1">Cytosol</location>
    </subcellularLocation>
</comment>
<dbReference type="OrthoDB" id="10252405at2759"/>
<dbReference type="AlphaFoldDB" id="A0A9D4UJM6"/>
<comment type="similarity">
    <text evidence="2">Belongs to the GET4 family.</text>
</comment>
<dbReference type="Pfam" id="PF04190">
    <property type="entry name" value="GET4"/>
    <property type="match status" value="1"/>
</dbReference>